<feature type="compositionally biased region" description="Acidic residues" evidence="1">
    <location>
        <begin position="152"/>
        <end position="166"/>
    </location>
</feature>
<dbReference type="AlphaFoldDB" id="A0A3B1E040"/>
<gene>
    <name evidence="3" type="ORF">MNBD_PLANCTO03-1436</name>
</gene>
<feature type="transmembrane region" description="Helical" evidence="2">
    <location>
        <begin position="12"/>
        <end position="30"/>
    </location>
</feature>
<evidence type="ECO:0000313" key="3">
    <source>
        <dbReference type="EMBL" id="VAX42274.1"/>
    </source>
</evidence>
<evidence type="ECO:0000256" key="2">
    <source>
        <dbReference type="SAM" id="Phobius"/>
    </source>
</evidence>
<feature type="region of interest" description="Disordered" evidence="1">
    <location>
        <begin position="139"/>
        <end position="166"/>
    </location>
</feature>
<organism evidence="3">
    <name type="scientific">hydrothermal vent metagenome</name>
    <dbReference type="NCBI Taxonomy" id="652676"/>
    <lineage>
        <taxon>unclassified sequences</taxon>
        <taxon>metagenomes</taxon>
        <taxon>ecological metagenomes</taxon>
    </lineage>
</organism>
<sequence length="166" mass="16803">MSSSAALSIFKPILIVGAIAAIGMGGYNLATTGSPLGSCNKANHNTGVLAASDADAPKSSCDMGSYDAKATQAQLADFGTETPKAIDMPKGEGCSEAMKAACETMDDCPEAMMAQCGDAEDCPKGAAKAGLAADHCEDKKATECEKPADPELTADAEQIETETSEG</sequence>
<proteinExistence type="predicted"/>
<accession>A0A3B1E040</accession>
<evidence type="ECO:0000256" key="1">
    <source>
        <dbReference type="SAM" id="MobiDB-lite"/>
    </source>
</evidence>
<feature type="compositionally biased region" description="Basic and acidic residues" evidence="1">
    <location>
        <begin position="139"/>
        <end position="149"/>
    </location>
</feature>
<reference evidence="3" key="1">
    <citation type="submission" date="2018-06" db="EMBL/GenBank/DDBJ databases">
        <authorList>
            <person name="Zhirakovskaya E."/>
        </authorList>
    </citation>
    <scope>NUCLEOTIDE SEQUENCE</scope>
</reference>
<keyword evidence="2" id="KW-0472">Membrane</keyword>
<keyword evidence="2" id="KW-1133">Transmembrane helix</keyword>
<keyword evidence="2" id="KW-0812">Transmembrane</keyword>
<protein>
    <submittedName>
        <fullName evidence="3">Uncharacterized protein</fullName>
    </submittedName>
</protein>
<name>A0A3B1E040_9ZZZZ</name>
<dbReference type="EMBL" id="UOGK01000668">
    <property type="protein sequence ID" value="VAX42274.1"/>
    <property type="molecule type" value="Genomic_DNA"/>
</dbReference>